<evidence type="ECO:0000313" key="5">
    <source>
        <dbReference type="EMBL" id="MDR6552913.1"/>
    </source>
</evidence>
<protein>
    <submittedName>
        <fullName evidence="5">Spore germination protein KA</fullName>
    </submittedName>
</protein>
<accession>A0ABU1NZI3</accession>
<evidence type="ECO:0000256" key="1">
    <source>
        <dbReference type="ARBA" id="ARBA00005278"/>
    </source>
</evidence>
<feature type="transmembrane region" description="Helical" evidence="4">
    <location>
        <begin position="415"/>
        <end position="437"/>
    </location>
</feature>
<organism evidence="5 6">
    <name type="scientific">Paenibacillus qinlingensis</name>
    <dbReference type="NCBI Taxonomy" id="1837343"/>
    <lineage>
        <taxon>Bacteria</taxon>
        <taxon>Bacillati</taxon>
        <taxon>Bacillota</taxon>
        <taxon>Bacilli</taxon>
        <taxon>Bacillales</taxon>
        <taxon>Paenibacillaceae</taxon>
        <taxon>Paenibacillus</taxon>
    </lineage>
</organism>
<reference evidence="5 6" key="1">
    <citation type="submission" date="2023-07" db="EMBL/GenBank/DDBJ databases">
        <title>Sorghum-associated microbial communities from plants grown in Nebraska, USA.</title>
        <authorList>
            <person name="Schachtman D."/>
        </authorList>
    </citation>
    <scope>NUCLEOTIDE SEQUENCE [LARGE SCALE GENOMIC DNA]</scope>
    <source>
        <strain evidence="5 6">CC258</strain>
    </source>
</reference>
<gene>
    <name evidence="5" type="ORF">J2736_004120</name>
</gene>
<evidence type="ECO:0000256" key="4">
    <source>
        <dbReference type="SAM" id="Phobius"/>
    </source>
</evidence>
<feature type="transmembrane region" description="Helical" evidence="4">
    <location>
        <begin position="449"/>
        <end position="472"/>
    </location>
</feature>
<comment type="caution">
    <text evidence="5">The sequence shown here is derived from an EMBL/GenBank/DDBJ whole genome shotgun (WGS) entry which is preliminary data.</text>
</comment>
<proteinExistence type="inferred from homology"/>
<feature type="transmembrane region" description="Helical" evidence="4">
    <location>
        <begin position="321"/>
        <end position="343"/>
    </location>
</feature>
<dbReference type="PANTHER" id="PTHR22550:SF5">
    <property type="entry name" value="LEUCINE ZIPPER PROTEIN 4"/>
    <property type="match status" value="1"/>
</dbReference>
<keyword evidence="4" id="KW-1133">Transmembrane helix</keyword>
<feature type="region of interest" description="Disordered" evidence="3">
    <location>
        <begin position="516"/>
        <end position="535"/>
    </location>
</feature>
<dbReference type="InterPro" id="IPR050768">
    <property type="entry name" value="UPF0353/GerABKA_families"/>
</dbReference>
<keyword evidence="6" id="KW-1185">Reference proteome</keyword>
<feature type="transmembrane region" description="Helical" evidence="4">
    <location>
        <begin position="392"/>
        <end position="409"/>
    </location>
</feature>
<dbReference type="Proteomes" id="UP001267290">
    <property type="component" value="Unassembled WGS sequence"/>
</dbReference>
<dbReference type="PANTHER" id="PTHR22550">
    <property type="entry name" value="SPORE GERMINATION PROTEIN"/>
    <property type="match status" value="1"/>
</dbReference>
<sequence length="535" mass="59079">MMDLFKKLTKRSSNHSSLQPHSSGMEASLDLLYTDLQDNVQEIKTKLGNSSDLVAREFILGTEGALKACIFYTDGLSNAISVQNFIRDSLLPEVHFESTATADTENSVMQQLKNRILAVGEVHDVIDFKSLYTSLLSGDVILLLDGHTQGIVIGLRGWNERGVTEPSNETVMRGPKEGFSENIRTNTALIRRKIKDPNLWMESRKIGRVTQTDVAIMYLKGIADDSIVEEVRSRLDRIDIDGILESGYIEDMIEDKTYTPFPTVYNTERPDVIAGELLEGKVAILVDGTPVVLVVPALLVSFLQAAEDYYQRWDISTLIRILRYSSFCIALLGPSLFIAVTTFHQEMLPTLLLISLAAQREGVPFPAFIEALIMEVTFEILREGGLRMPKSIVTAISIVGTLVMGTAAVDAGFVSAAMVIVVSITAIASFAVPAFTISVSVRMLRFPMMALAASFGLYGIIIGVIILVHHLGSLRSFGVPYLSPFAPFQLKDNKDTIIRVPWWGMVSRPRILNKHNMIREQTDSPSPPTRNPEGG</sequence>
<evidence type="ECO:0000313" key="6">
    <source>
        <dbReference type="Proteomes" id="UP001267290"/>
    </source>
</evidence>
<comment type="similarity">
    <text evidence="1">Belongs to the GerABKA family.</text>
</comment>
<dbReference type="Pfam" id="PF03323">
    <property type="entry name" value="GerA"/>
    <property type="match status" value="1"/>
</dbReference>
<dbReference type="PIRSF" id="PIRSF005690">
    <property type="entry name" value="GerBA"/>
    <property type="match status" value="1"/>
</dbReference>
<dbReference type="InterPro" id="IPR004995">
    <property type="entry name" value="Spore_Ger"/>
</dbReference>
<feature type="compositionally biased region" description="Pro residues" evidence="3">
    <location>
        <begin position="525"/>
        <end position="535"/>
    </location>
</feature>
<evidence type="ECO:0000256" key="3">
    <source>
        <dbReference type="SAM" id="MobiDB-lite"/>
    </source>
</evidence>
<keyword evidence="2 4" id="KW-0472">Membrane</keyword>
<evidence type="ECO:0000256" key="2">
    <source>
        <dbReference type="ARBA" id="ARBA00023136"/>
    </source>
</evidence>
<keyword evidence="4" id="KW-0812">Transmembrane</keyword>
<name>A0ABU1NZI3_9BACL</name>
<dbReference type="EMBL" id="JAVDSB010000008">
    <property type="protein sequence ID" value="MDR6552913.1"/>
    <property type="molecule type" value="Genomic_DNA"/>
</dbReference>